<reference evidence="1" key="2">
    <citation type="submission" date="2020-07" db="EMBL/GenBank/DDBJ databases">
        <authorList>
            <person name="Vera ALvarez R."/>
            <person name="Arias-Moreno D.M."/>
            <person name="Jimenez-Jacinto V."/>
            <person name="Jimenez-Bremont J.F."/>
            <person name="Swaminathan K."/>
            <person name="Moose S.P."/>
            <person name="Guerrero-Gonzalez M.L."/>
            <person name="Marino-Ramirez L."/>
            <person name="Landsman D."/>
            <person name="Rodriguez-Kessler M."/>
            <person name="Delgado-Sanchez P."/>
        </authorList>
    </citation>
    <scope>NUCLEOTIDE SEQUENCE</scope>
    <source>
        <tissue evidence="1">Cladode</tissue>
    </source>
</reference>
<accession>A0A7C9DF78</accession>
<protein>
    <submittedName>
        <fullName evidence="1">Uncharacterized protein</fullName>
    </submittedName>
</protein>
<organism evidence="1">
    <name type="scientific">Opuntia streptacantha</name>
    <name type="common">Prickly pear cactus</name>
    <name type="synonym">Opuntia cardona</name>
    <dbReference type="NCBI Taxonomy" id="393608"/>
    <lineage>
        <taxon>Eukaryota</taxon>
        <taxon>Viridiplantae</taxon>
        <taxon>Streptophyta</taxon>
        <taxon>Embryophyta</taxon>
        <taxon>Tracheophyta</taxon>
        <taxon>Spermatophyta</taxon>
        <taxon>Magnoliopsida</taxon>
        <taxon>eudicotyledons</taxon>
        <taxon>Gunneridae</taxon>
        <taxon>Pentapetalae</taxon>
        <taxon>Caryophyllales</taxon>
        <taxon>Cactineae</taxon>
        <taxon>Cactaceae</taxon>
        <taxon>Opuntioideae</taxon>
        <taxon>Opuntia</taxon>
    </lineage>
</organism>
<dbReference type="EMBL" id="GISG01126162">
    <property type="protein sequence ID" value="MBA4641860.1"/>
    <property type="molecule type" value="Transcribed_RNA"/>
</dbReference>
<proteinExistence type="predicted"/>
<name>A0A7C9DF78_OPUST</name>
<reference evidence="1" key="1">
    <citation type="journal article" date="2013" name="J. Plant Res.">
        <title>Effect of fungi and light on seed germination of three Opuntia species from semiarid lands of central Mexico.</title>
        <authorList>
            <person name="Delgado-Sanchez P."/>
            <person name="Jimenez-Bremont J.F."/>
            <person name="Guerrero-Gonzalez Mde L."/>
            <person name="Flores J."/>
        </authorList>
    </citation>
    <scope>NUCLEOTIDE SEQUENCE</scope>
    <source>
        <tissue evidence="1">Cladode</tissue>
    </source>
</reference>
<evidence type="ECO:0000313" key="1">
    <source>
        <dbReference type="EMBL" id="MBA4641860.1"/>
    </source>
</evidence>
<sequence>MNKGVVLNIGSRANTNAVHITSQDTPIPNGGAMSNLNISNNRCTWCHKRIPVNYGSLIKNVHDGPVPGQLFGDVIVALKAISKTIDGLTSLPDPLSHSVNCLSQSTHLLLLLLVA</sequence>
<dbReference type="AlphaFoldDB" id="A0A7C9DF78"/>